<dbReference type="InterPro" id="IPR052501">
    <property type="entry name" value="Alpha-1-2_FucT"/>
</dbReference>
<keyword evidence="1" id="KW-0328">Glycosyltransferase</keyword>
<dbReference type="WBParaSite" id="HCON_00025490-00001">
    <property type="protein sequence ID" value="HCON_00025490-00001"/>
    <property type="gene ID" value="HCON_00025490"/>
</dbReference>
<accession>A0A7I4XXB5</accession>
<evidence type="ECO:0000256" key="1">
    <source>
        <dbReference type="ARBA" id="ARBA00022676"/>
    </source>
</evidence>
<evidence type="ECO:0000313" key="4">
    <source>
        <dbReference type="Proteomes" id="UP000025227"/>
    </source>
</evidence>
<dbReference type="GO" id="GO:0008107">
    <property type="term" value="F:galactoside 2-alpha-L-fucosyltransferase activity"/>
    <property type="evidence" value="ECO:0007669"/>
    <property type="project" value="InterPro"/>
</dbReference>
<reference evidence="5" key="1">
    <citation type="submission" date="2020-12" db="UniProtKB">
        <authorList>
            <consortium name="WormBaseParasite"/>
        </authorList>
    </citation>
    <scope>IDENTIFICATION</scope>
    <source>
        <strain evidence="5">MHco3</strain>
    </source>
</reference>
<keyword evidence="4" id="KW-1185">Reference proteome</keyword>
<proteinExistence type="predicted"/>
<dbReference type="OMA" id="GHFYQSW"/>
<keyword evidence="3" id="KW-0472">Membrane</keyword>
<dbReference type="AlphaFoldDB" id="A0A7I4XXB5"/>
<dbReference type="PANTHER" id="PTHR22898">
    <property type="entry name" value="UNCHARACTERIZED GLYCOSOL TRANSFERASE-RELATED"/>
    <property type="match status" value="1"/>
</dbReference>
<dbReference type="OrthoDB" id="5854901at2759"/>
<dbReference type="PANTHER" id="PTHR22898:SF3">
    <property type="entry name" value="ALPHA-1,2-FUCOSYLTRANSFERASE-RELATED"/>
    <property type="match status" value="1"/>
</dbReference>
<dbReference type="Proteomes" id="UP000025227">
    <property type="component" value="Unplaced"/>
</dbReference>
<feature type="transmembrane region" description="Helical" evidence="3">
    <location>
        <begin position="12"/>
        <end position="32"/>
    </location>
</feature>
<dbReference type="InterPro" id="IPR002516">
    <property type="entry name" value="Glyco_trans_11"/>
</dbReference>
<evidence type="ECO:0000313" key="5">
    <source>
        <dbReference type="WBParaSite" id="HCON_00025490-00001"/>
    </source>
</evidence>
<organism evidence="4 5">
    <name type="scientific">Haemonchus contortus</name>
    <name type="common">Barber pole worm</name>
    <dbReference type="NCBI Taxonomy" id="6289"/>
    <lineage>
        <taxon>Eukaryota</taxon>
        <taxon>Metazoa</taxon>
        <taxon>Ecdysozoa</taxon>
        <taxon>Nematoda</taxon>
        <taxon>Chromadorea</taxon>
        <taxon>Rhabditida</taxon>
        <taxon>Rhabditina</taxon>
        <taxon>Rhabditomorpha</taxon>
        <taxon>Strongyloidea</taxon>
        <taxon>Trichostrongylidae</taxon>
        <taxon>Haemonchus</taxon>
    </lineage>
</organism>
<dbReference type="Pfam" id="PF01531">
    <property type="entry name" value="Glyco_transf_11"/>
    <property type="match status" value="1"/>
</dbReference>
<sequence>MHQKWRRQYQYLIILLLFAVILIQLYSMAFTVKVHGRYVAIESNGGRIGNQLLHLCSGHGIARKIGRRQYIRTLNSQGFYIGKHLAKIEEIFPRFVEVFTVMNVWNEHRVPFAQSQGRMSCCEYEDPSRLKDRSEQFLVLEFHYAQNVRYFEYMLPELRQLLEFSMNIQHQGDKVLRRWKLNNATAMCAHIRRSDFVELEVATDLHKSIRDMESIALQQGLSDYLIFGDDVDFMRRMVEALRIKMREGSRAFFSTNTEGIDFYVASRACGAMLITAPTSTFGWWLAFFTPNQNAVFYSNDRRRMADKVPQKDLFLSTWRPY</sequence>
<protein>
    <submittedName>
        <fullName evidence="5">L-Fucosyltransferase</fullName>
    </submittedName>
</protein>
<evidence type="ECO:0000256" key="2">
    <source>
        <dbReference type="ARBA" id="ARBA00022679"/>
    </source>
</evidence>
<dbReference type="GO" id="GO:0016020">
    <property type="term" value="C:membrane"/>
    <property type="evidence" value="ECO:0007669"/>
    <property type="project" value="InterPro"/>
</dbReference>
<keyword evidence="3" id="KW-0812">Transmembrane</keyword>
<keyword evidence="3" id="KW-1133">Transmembrane helix</keyword>
<dbReference type="GO" id="GO:0005975">
    <property type="term" value="P:carbohydrate metabolic process"/>
    <property type="evidence" value="ECO:0007669"/>
    <property type="project" value="InterPro"/>
</dbReference>
<name>A0A7I4XXB5_HAECO</name>
<keyword evidence="2" id="KW-0808">Transferase</keyword>
<evidence type="ECO:0000256" key="3">
    <source>
        <dbReference type="SAM" id="Phobius"/>
    </source>
</evidence>